<evidence type="ECO:0000313" key="2">
    <source>
        <dbReference type="Proteomes" id="UP000198358"/>
    </source>
</evidence>
<sequence>MIWQRAVSALPQILPAEAGDIKGKAVMLRFIQTAPSGLGAAPCLVKLRQPAVMKKIRKTGQRRLSVRLRASSV</sequence>
<dbReference type="Proteomes" id="UP000198358">
    <property type="component" value="Unassembled WGS sequence"/>
</dbReference>
<accession>A0AB36P8E7</accession>
<comment type="caution">
    <text evidence="1">The sequence shown here is derived from an EMBL/GenBank/DDBJ whole genome shotgun (WGS) entry which is preliminary data.</text>
</comment>
<reference evidence="1 2" key="1">
    <citation type="submission" date="2017-04" db="EMBL/GenBank/DDBJ databases">
        <title>Shigella flexneri 2a str. 301 Sequencing.</title>
        <authorList>
            <person name="Zhu Z."/>
        </authorList>
    </citation>
    <scope>NUCLEOTIDE SEQUENCE [LARGE SCALE GENOMIC DNA]</scope>
    <source>
        <strain evidence="1 2">301</strain>
    </source>
</reference>
<gene>
    <name evidence="1" type="ORF">SF301_4416</name>
</gene>
<proteinExistence type="predicted"/>
<protein>
    <submittedName>
        <fullName evidence="1">Uncharacterized protein</fullName>
    </submittedName>
</protein>
<organism evidence="1 2">
    <name type="scientific">Shigella flexneri 2a str. 301</name>
    <dbReference type="NCBI Taxonomy" id="198214"/>
    <lineage>
        <taxon>Bacteria</taxon>
        <taxon>Pseudomonadati</taxon>
        <taxon>Pseudomonadota</taxon>
        <taxon>Gammaproteobacteria</taxon>
        <taxon>Enterobacterales</taxon>
        <taxon>Enterobacteriaceae</taxon>
        <taxon>Shigella</taxon>
    </lineage>
</organism>
<dbReference type="AlphaFoldDB" id="A0AB36P8E7"/>
<name>A0AB36P8E7_SHIFL</name>
<dbReference type="EMBL" id="NEDR01000003">
    <property type="protein sequence ID" value="OXB25769.1"/>
    <property type="molecule type" value="Genomic_DNA"/>
</dbReference>
<evidence type="ECO:0000313" key="1">
    <source>
        <dbReference type="EMBL" id="OXB25769.1"/>
    </source>
</evidence>